<dbReference type="InterPro" id="IPR007373">
    <property type="entry name" value="Thiamin_PyroPKinase_B1-bd"/>
</dbReference>
<name>A0A3A0W0V1_STAGA</name>
<dbReference type="GO" id="GO:0005524">
    <property type="term" value="F:ATP binding"/>
    <property type="evidence" value="ECO:0007669"/>
    <property type="project" value="UniProtKB-KW"/>
</dbReference>
<proteinExistence type="predicted"/>
<evidence type="ECO:0000256" key="2">
    <source>
        <dbReference type="ARBA" id="ARBA00022741"/>
    </source>
</evidence>
<dbReference type="PANTHER" id="PTHR41299:SF1">
    <property type="entry name" value="THIAMINE PYROPHOSPHOKINASE"/>
    <property type="match status" value="1"/>
</dbReference>
<dbReference type="EC" id="2.7.6.2" evidence="5"/>
<evidence type="ECO:0000256" key="5">
    <source>
        <dbReference type="NCBIfam" id="TIGR01378"/>
    </source>
</evidence>
<dbReference type="OrthoDB" id="9804377at2"/>
<evidence type="ECO:0000256" key="4">
    <source>
        <dbReference type="ARBA" id="ARBA00022840"/>
    </source>
</evidence>
<dbReference type="Pfam" id="PF04265">
    <property type="entry name" value="TPK_B1_binding"/>
    <property type="match status" value="1"/>
</dbReference>
<evidence type="ECO:0000256" key="3">
    <source>
        <dbReference type="ARBA" id="ARBA00022777"/>
    </source>
</evidence>
<dbReference type="GO" id="GO:0004788">
    <property type="term" value="F:thiamine diphosphokinase activity"/>
    <property type="evidence" value="ECO:0007669"/>
    <property type="project" value="UniProtKB-UniRule"/>
</dbReference>
<dbReference type="InterPro" id="IPR007371">
    <property type="entry name" value="TPK_catalytic"/>
</dbReference>
<reference evidence="7 8" key="1">
    <citation type="journal article" date="2016" name="Front. Microbiol.">
        <title>Comprehensive Phylogenetic Analysis of Bovine Non-aureus Staphylococci Species Based on Whole-Genome Sequencing.</title>
        <authorList>
            <person name="Naushad S."/>
            <person name="Barkema H.W."/>
            <person name="Luby C."/>
            <person name="Condas L.A."/>
            <person name="Nobrega D.B."/>
            <person name="Carson D.A."/>
            <person name="De Buck J."/>
        </authorList>
    </citation>
    <scope>NUCLEOTIDE SEQUENCE [LARGE SCALE GENOMIC DNA]</scope>
    <source>
        <strain evidence="7 8">SNUC 4781</strain>
    </source>
</reference>
<dbReference type="InterPro" id="IPR036371">
    <property type="entry name" value="TPK_B1-bd_sf"/>
</dbReference>
<gene>
    <name evidence="7" type="ORF">BUZ14_10660</name>
</gene>
<dbReference type="GO" id="GO:0009229">
    <property type="term" value="P:thiamine diphosphate biosynthetic process"/>
    <property type="evidence" value="ECO:0007669"/>
    <property type="project" value="InterPro"/>
</dbReference>
<keyword evidence="3 7" id="KW-0418">Kinase</keyword>
<keyword evidence="4" id="KW-0067">ATP-binding</keyword>
<dbReference type="SMART" id="SM00983">
    <property type="entry name" value="TPK_B1_binding"/>
    <property type="match status" value="1"/>
</dbReference>
<dbReference type="Pfam" id="PF04263">
    <property type="entry name" value="TPK_catalytic"/>
    <property type="match status" value="1"/>
</dbReference>
<keyword evidence="2" id="KW-0547">Nucleotide-binding</keyword>
<evidence type="ECO:0000313" key="7">
    <source>
        <dbReference type="EMBL" id="RIP33564.1"/>
    </source>
</evidence>
<keyword evidence="1 7" id="KW-0808">Transferase</keyword>
<evidence type="ECO:0000256" key="1">
    <source>
        <dbReference type="ARBA" id="ARBA00022679"/>
    </source>
</evidence>
<dbReference type="NCBIfam" id="TIGR01378">
    <property type="entry name" value="thi_PPkinase"/>
    <property type="match status" value="1"/>
</dbReference>
<sequence>MKVNLLCGDRNLPVDILKRKANERWIGIDRGALVLIEHNITPHFAVGDFDSINEAERALIESHITLNPLNPEKDDTDLALGVEQAVAYGYNDIEIYGATGGRLDHFLGAVQILEKPEFERQGITITLVDDCNEIQYLPTGKHTVQQIEALPYISFIPTSNPTEISLANFKYNLEHEVLLRGSTLTISNEIIATETGEVEIFKGNVLMIRSKDK</sequence>
<accession>A0A3A0W0V1</accession>
<dbReference type="Gene3D" id="3.40.50.10240">
    <property type="entry name" value="Thiamin pyrophosphokinase, catalytic domain"/>
    <property type="match status" value="1"/>
</dbReference>
<dbReference type="SUPFAM" id="SSF63862">
    <property type="entry name" value="Thiamin pyrophosphokinase, substrate-binding domain"/>
    <property type="match status" value="1"/>
</dbReference>
<evidence type="ECO:0000313" key="8">
    <source>
        <dbReference type="Proteomes" id="UP000265541"/>
    </source>
</evidence>
<dbReference type="InterPro" id="IPR053149">
    <property type="entry name" value="TPK"/>
</dbReference>
<dbReference type="GO" id="GO:0030975">
    <property type="term" value="F:thiamine binding"/>
    <property type="evidence" value="ECO:0007669"/>
    <property type="project" value="InterPro"/>
</dbReference>
<dbReference type="EMBL" id="QYJN01000005">
    <property type="protein sequence ID" value="RIP33564.1"/>
    <property type="molecule type" value="Genomic_DNA"/>
</dbReference>
<dbReference type="AlphaFoldDB" id="A0A3A0W0V1"/>
<dbReference type="InterPro" id="IPR036759">
    <property type="entry name" value="TPK_catalytic_sf"/>
</dbReference>
<feature type="domain" description="Thiamin pyrophosphokinase thiamin-binding" evidence="6">
    <location>
        <begin position="140"/>
        <end position="206"/>
    </location>
</feature>
<protein>
    <recommendedName>
        <fullName evidence="5">Thiamine diphosphokinase</fullName>
        <ecNumber evidence="5">2.7.6.2</ecNumber>
    </recommendedName>
</protein>
<evidence type="ECO:0000259" key="6">
    <source>
        <dbReference type="SMART" id="SM00983"/>
    </source>
</evidence>
<dbReference type="GO" id="GO:0016301">
    <property type="term" value="F:kinase activity"/>
    <property type="evidence" value="ECO:0007669"/>
    <property type="project" value="UniProtKB-KW"/>
</dbReference>
<dbReference type="CDD" id="cd07995">
    <property type="entry name" value="TPK"/>
    <property type="match status" value="1"/>
</dbReference>
<dbReference type="InterPro" id="IPR006282">
    <property type="entry name" value="Thi_PPkinase"/>
</dbReference>
<dbReference type="RefSeq" id="WP_119485886.1">
    <property type="nucleotide sequence ID" value="NZ_QYJN01000005.1"/>
</dbReference>
<dbReference type="SUPFAM" id="SSF63999">
    <property type="entry name" value="Thiamin pyrophosphokinase, catalytic domain"/>
    <property type="match status" value="1"/>
</dbReference>
<dbReference type="Proteomes" id="UP000265541">
    <property type="component" value="Unassembled WGS sequence"/>
</dbReference>
<dbReference type="PANTHER" id="PTHR41299">
    <property type="entry name" value="THIAMINE PYROPHOSPHOKINASE"/>
    <property type="match status" value="1"/>
</dbReference>
<organism evidence="7 8">
    <name type="scientific">Staphylococcus gallinarum</name>
    <dbReference type="NCBI Taxonomy" id="1293"/>
    <lineage>
        <taxon>Bacteria</taxon>
        <taxon>Bacillati</taxon>
        <taxon>Bacillota</taxon>
        <taxon>Bacilli</taxon>
        <taxon>Bacillales</taxon>
        <taxon>Staphylococcaceae</taxon>
        <taxon>Staphylococcus</taxon>
    </lineage>
</organism>
<comment type="caution">
    <text evidence="7">The sequence shown here is derived from an EMBL/GenBank/DDBJ whole genome shotgun (WGS) entry which is preliminary data.</text>
</comment>
<dbReference type="GO" id="GO:0006772">
    <property type="term" value="P:thiamine metabolic process"/>
    <property type="evidence" value="ECO:0007669"/>
    <property type="project" value="UniProtKB-UniRule"/>
</dbReference>